<reference evidence="4 5" key="1">
    <citation type="submission" date="2015-03" db="EMBL/GenBank/DDBJ databases">
        <title>Genome assembly of Sandaracinus amylolyticus DSM 53668.</title>
        <authorList>
            <person name="Sharma G."/>
            <person name="Subramanian S."/>
        </authorList>
    </citation>
    <scope>NUCLEOTIDE SEQUENCE [LARGE SCALE GENOMIC DNA]</scope>
    <source>
        <strain evidence="4 5">DSM 53668</strain>
    </source>
</reference>
<dbReference type="AlphaFoldDB" id="A0A0F6W5C0"/>
<evidence type="ECO:0000313" key="5">
    <source>
        <dbReference type="Proteomes" id="UP000034883"/>
    </source>
</evidence>
<accession>A0A0F6W5C0</accession>
<evidence type="ECO:0000259" key="3">
    <source>
        <dbReference type="Pfam" id="PF08308"/>
    </source>
</evidence>
<feature type="region of interest" description="Disordered" evidence="1">
    <location>
        <begin position="193"/>
        <end position="214"/>
    </location>
</feature>
<dbReference type="Pfam" id="PF08308">
    <property type="entry name" value="PEGA"/>
    <property type="match status" value="1"/>
</dbReference>
<evidence type="ECO:0000313" key="4">
    <source>
        <dbReference type="EMBL" id="AKF07817.1"/>
    </source>
</evidence>
<dbReference type="EMBL" id="CP011125">
    <property type="protein sequence ID" value="AKF07817.1"/>
    <property type="molecule type" value="Genomic_DNA"/>
</dbReference>
<sequence length="264" mass="27942">MVIRALTVALVLAVASSARAQTVETAPSTDELRALEARTLFEQGVRASREERWAEALDAFRRSRALVERPSTLFNIAIALDRLGRLRAAIGAIDEYLATSDPVADEVDRREAMRLRVDAEARLARITLRVEPDDASVALDGAPLAGGSERTTIADPGDHVVVVSAPGYVDQRHEIAVRPGADVERVIELAPVEPPAPTTPLATTMHVEPPTRDDDTSLLEDPVFWAILGGGAALIAGVAIGVGVHVASAPAPYGGTLGVTFEVP</sequence>
<name>A0A0F6W5C0_9BACT</name>
<dbReference type="Gene3D" id="1.25.40.10">
    <property type="entry name" value="Tetratricopeptide repeat domain"/>
    <property type="match status" value="1"/>
</dbReference>
<proteinExistence type="predicted"/>
<dbReference type="KEGG" id="samy:DB32_004966"/>
<dbReference type="InterPro" id="IPR013229">
    <property type="entry name" value="PEGA"/>
</dbReference>
<protein>
    <recommendedName>
        <fullName evidence="3">PEGA domain-containing protein</fullName>
    </recommendedName>
</protein>
<dbReference type="SUPFAM" id="SSF48452">
    <property type="entry name" value="TPR-like"/>
    <property type="match status" value="1"/>
</dbReference>
<dbReference type="STRING" id="927083.DB32_004966"/>
<gene>
    <name evidence="4" type="ORF">DB32_004966</name>
</gene>
<evidence type="ECO:0000256" key="2">
    <source>
        <dbReference type="SAM" id="SignalP"/>
    </source>
</evidence>
<dbReference type="InterPro" id="IPR011990">
    <property type="entry name" value="TPR-like_helical_dom_sf"/>
</dbReference>
<organism evidence="4 5">
    <name type="scientific">Sandaracinus amylolyticus</name>
    <dbReference type="NCBI Taxonomy" id="927083"/>
    <lineage>
        <taxon>Bacteria</taxon>
        <taxon>Pseudomonadati</taxon>
        <taxon>Myxococcota</taxon>
        <taxon>Polyangia</taxon>
        <taxon>Polyangiales</taxon>
        <taxon>Sandaracinaceae</taxon>
        <taxon>Sandaracinus</taxon>
    </lineage>
</organism>
<feature type="domain" description="PEGA" evidence="3">
    <location>
        <begin position="126"/>
        <end position="191"/>
    </location>
</feature>
<dbReference type="Proteomes" id="UP000034883">
    <property type="component" value="Chromosome"/>
</dbReference>
<feature type="chain" id="PRO_5002511178" description="PEGA domain-containing protein" evidence="2">
    <location>
        <begin position="21"/>
        <end position="264"/>
    </location>
</feature>
<keyword evidence="5" id="KW-1185">Reference proteome</keyword>
<keyword evidence="2" id="KW-0732">Signal</keyword>
<evidence type="ECO:0000256" key="1">
    <source>
        <dbReference type="SAM" id="MobiDB-lite"/>
    </source>
</evidence>
<feature type="signal peptide" evidence="2">
    <location>
        <begin position="1"/>
        <end position="20"/>
    </location>
</feature>